<dbReference type="EMBL" id="SMZX01000002">
    <property type="protein sequence ID" value="TDL43606.1"/>
    <property type="molecule type" value="Genomic_DNA"/>
</dbReference>
<evidence type="ECO:0000313" key="3">
    <source>
        <dbReference type="Proteomes" id="UP000295633"/>
    </source>
</evidence>
<name>A0A4R5YFJ8_9MICO</name>
<dbReference type="Proteomes" id="UP000295633">
    <property type="component" value="Unassembled WGS sequence"/>
</dbReference>
<organism evidence="2 3">
    <name type="scientific">Microbacterium oleivorans</name>
    <dbReference type="NCBI Taxonomy" id="273677"/>
    <lineage>
        <taxon>Bacteria</taxon>
        <taxon>Bacillati</taxon>
        <taxon>Actinomycetota</taxon>
        <taxon>Actinomycetes</taxon>
        <taxon>Micrococcales</taxon>
        <taxon>Microbacteriaceae</taxon>
        <taxon>Microbacterium</taxon>
    </lineage>
</organism>
<evidence type="ECO:0000313" key="2">
    <source>
        <dbReference type="EMBL" id="TDL43606.1"/>
    </source>
</evidence>
<gene>
    <name evidence="2" type="ORF">E2R54_10355</name>
</gene>
<keyword evidence="1" id="KW-0472">Membrane</keyword>
<dbReference type="AlphaFoldDB" id="A0A4R5YFJ8"/>
<comment type="caution">
    <text evidence="2">The sequence shown here is derived from an EMBL/GenBank/DDBJ whole genome shotgun (WGS) entry which is preliminary data.</text>
</comment>
<keyword evidence="1" id="KW-0812">Transmembrane</keyword>
<protein>
    <submittedName>
        <fullName evidence="2">Uncharacterized protein</fullName>
    </submittedName>
</protein>
<proteinExistence type="predicted"/>
<evidence type="ECO:0000256" key="1">
    <source>
        <dbReference type="SAM" id="Phobius"/>
    </source>
</evidence>
<feature type="transmembrane region" description="Helical" evidence="1">
    <location>
        <begin position="12"/>
        <end position="30"/>
    </location>
</feature>
<keyword evidence="1" id="KW-1133">Transmembrane helix</keyword>
<sequence length="62" mass="6951">MTRFLTPNVRRWIYGVCIAAVPVLVYFDLLPAEAAPVILPLVLAVFNVKEEPTETPLDQPNE</sequence>
<reference evidence="2 3" key="1">
    <citation type="submission" date="2019-03" db="EMBL/GenBank/DDBJ databases">
        <title>Genome Sequencing and Assembly of Various Microbes Isolated from Partially Reclaimed Soil and Acid Mine Drainage (AMD) Site.</title>
        <authorList>
            <person name="Steinbock B."/>
            <person name="Bechtold R."/>
            <person name="Sevigny J.L."/>
            <person name="Thomas D."/>
            <person name="Cuthill L.R."/>
            <person name="Aveiro Johannsen E.J."/>
            <person name="Thomas K."/>
            <person name="Ghosh A."/>
        </authorList>
    </citation>
    <scope>NUCLEOTIDE SEQUENCE [LARGE SCALE GENOMIC DNA]</scope>
    <source>
        <strain evidence="2 3">F-B2</strain>
    </source>
</reference>
<dbReference type="RefSeq" id="WP_133399679.1">
    <property type="nucleotide sequence ID" value="NZ_SMZX01000002.1"/>
</dbReference>
<accession>A0A4R5YFJ8</accession>